<feature type="binding site" description="axial binding residue" evidence="14">
    <location>
        <position position="197"/>
    </location>
    <ligand>
        <name>heme b</name>
        <dbReference type="ChEBI" id="CHEBI:60344"/>
    </ligand>
    <ligandPart>
        <name>Fe</name>
        <dbReference type="ChEBI" id="CHEBI:18248"/>
    </ligandPart>
</feature>
<dbReference type="InterPro" id="IPR019793">
    <property type="entry name" value="Peroxidases_heam-ligand_BS"/>
</dbReference>
<evidence type="ECO:0000256" key="7">
    <source>
        <dbReference type="ARBA" id="ARBA00023002"/>
    </source>
</evidence>
<feature type="binding site" evidence="14">
    <location>
        <position position="79"/>
    </location>
    <ligand>
        <name>Ca(2+)</name>
        <dbReference type="ChEBI" id="CHEBI:29108"/>
        <label>1</label>
    </ligand>
</feature>
<dbReference type="EC" id="1.11.1.7" evidence="17"/>
<evidence type="ECO:0000256" key="10">
    <source>
        <dbReference type="ARBA" id="ARBA00023283"/>
    </source>
</evidence>
<feature type="binding site" evidence="14">
    <location>
        <position position="70"/>
    </location>
    <ligand>
        <name>Ca(2+)</name>
        <dbReference type="ChEBI" id="CHEBI:29108"/>
        <label>1</label>
    </ligand>
</feature>
<keyword evidence="6 14" id="KW-0106">Calcium</keyword>
<evidence type="ECO:0000256" key="2">
    <source>
        <dbReference type="ARBA" id="ARBA00006873"/>
    </source>
</evidence>
<evidence type="ECO:0000256" key="15">
    <source>
        <dbReference type="PIRSR" id="PIRSR600823-4"/>
    </source>
</evidence>
<evidence type="ECO:0000256" key="13">
    <source>
        <dbReference type="PIRSR" id="PIRSR600823-2"/>
    </source>
</evidence>
<feature type="chain" id="PRO_5018822416" description="Peroxidase" evidence="17">
    <location>
        <begin position="28"/>
        <end position="325"/>
    </location>
</feature>
<evidence type="ECO:0000256" key="11">
    <source>
        <dbReference type="ARBA" id="ARBA00023324"/>
    </source>
</evidence>
<dbReference type="InterPro" id="IPR002016">
    <property type="entry name" value="Haem_peroxidase"/>
</dbReference>
<evidence type="ECO:0000256" key="1">
    <source>
        <dbReference type="ARBA" id="ARBA00000189"/>
    </source>
</evidence>
<feature type="active site" description="Proton acceptor" evidence="12">
    <location>
        <position position="69"/>
    </location>
</feature>
<dbReference type="GO" id="GO:0005576">
    <property type="term" value="C:extracellular region"/>
    <property type="evidence" value="ECO:0007669"/>
    <property type="project" value="UniProtKB-SubCell"/>
</dbReference>
<dbReference type="AlphaFoldDB" id="A0A453QN03"/>
<keyword evidence="8 14" id="KW-0408">Iron</keyword>
<name>A0A453QN03_AEGTS</name>
<feature type="domain" description="Plant heme peroxidase family profile" evidence="19">
    <location>
        <begin position="28"/>
        <end position="222"/>
    </location>
</feature>
<dbReference type="Proteomes" id="UP000015105">
    <property type="component" value="Chromosome 7D"/>
</dbReference>
<feature type="binding site" evidence="14">
    <location>
        <position position="92"/>
    </location>
    <ligand>
        <name>Ca(2+)</name>
        <dbReference type="ChEBI" id="CHEBI:29108"/>
        <label>1</label>
    </ligand>
</feature>
<feature type="binding site" evidence="14">
    <location>
        <position position="75"/>
    </location>
    <ligand>
        <name>Ca(2+)</name>
        <dbReference type="ChEBI" id="CHEBI:29108"/>
        <label>1</label>
    </ligand>
</feature>
<reference evidence="20" key="3">
    <citation type="journal article" date="2017" name="Nature">
        <title>Genome sequence of the progenitor of the wheat D genome Aegilops tauschii.</title>
        <authorList>
            <person name="Luo M.C."/>
            <person name="Gu Y.Q."/>
            <person name="Puiu D."/>
            <person name="Wang H."/>
            <person name="Twardziok S.O."/>
            <person name="Deal K.R."/>
            <person name="Huo N."/>
            <person name="Zhu T."/>
            <person name="Wang L."/>
            <person name="Wang Y."/>
            <person name="McGuire P.E."/>
            <person name="Liu S."/>
            <person name="Long H."/>
            <person name="Ramasamy R.K."/>
            <person name="Rodriguez J.C."/>
            <person name="Van S.L."/>
            <person name="Yuan L."/>
            <person name="Wang Z."/>
            <person name="Xia Z."/>
            <person name="Xiao L."/>
            <person name="Anderson O.D."/>
            <person name="Ouyang S."/>
            <person name="Liang Y."/>
            <person name="Zimin A.V."/>
            <person name="Pertea G."/>
            <person name="Qi P."/>
            <person name="Bennetzen J.L."/>
            <person name="Dai X."/>
            <person name="Dawson M.W."/>
            <person name="Muller H.G."/>
            <person name="Kugler K."/>
            <person name="Rivarola-Duarte L."/>
            <person name="Spannagl M."/>
            <person name="Mayer K.F.X."/>
            <person name="Lu F.H."/>
            <person name="Bevan M.W."/>
            <person name="Leroy P."/>
            <person name="Li P."/>
            <person name="You F.M."/>
            <person name="Sun Q."/>
            <person name="Liu Z."/>
            <person name="Lyons E."/>
            <person name="Wicker T."/>
            <person name="Salzberg S.L."/>
            <person name="Devos K.M."/>
            <person name="Dvorak J."/>
        </authorList>
    </citation>
    <scope>NUCLEOTIDE SEQUENCE [LARGE SCALE GENOMIC DNA]</scope>
    <source>
        <strain evidence="20">cv. AL8/78</strain>
    </source>
</reference>
<dbReference type="InterPro" id="IPR010255">
    <property type="entry name" value="Haem_peroxidase_sf"/>
</dbReference>
<keyword evidence="11 17" id="KW-0376">Hydrogen peroxide</keyword>
<feature type="region of interest" description="Disordered" evidence="18">
    <location>
        <begin position="277"/>
        <end position="325"/>
    </location>
</feature>
<dbReference type="GO" id="GO:0046872">
    <property type="term" value="F:metal ion binding"/>
    <property type="evidence" value="ECO:0007669"/>
    <property type="project" value="UniProtKB-UniRule"/>
</dbReference>
<dbReference type="InterPro" id="IPR000823">
    <property type="entry name" value="Peroxidase_pln"/>
</dbReference>
<dbReference type="PANTHER" id="PTHR31235">
    <property type="entry name" value="PEROXIDASE 25-RELATED"/>
    <property type="match status" value="1"/>
</dbReference>
<feature type="binding site" evidence="14">
    <location>
        <position position="198"/>
    </location>
    <ligand>
        <name>Ca(2+)</name>
        <dbReference type="ChEBI" id="CHEBI:29108"/>
        <label>2</label>
    </ligand>
</feature>
<dbReference type="PROSITE" id="PS00435">
    <property type="entry name" value="PEROXIDASE_1"/>
    <property type="match status" value="1"/>
</dbReference>
<comment type="cofactor">
    <cofactor evidence="14 17">
        <name>heme b</name>
        <dbReference type="ChEBI" id="CHEBI:60344"/>
    </cofactor>
    <text evidence="14 17">Binds 1 heme b (iron(II)-protoporphyrin IX) group per subunit.</text>
</comment>
<dbReference type="Gene3D" id="1.10.420.10">
    <property type="entry name" value="Peroxidase, domain 2"/>
    <property type="match status" value="1"/>
</dbReference>
<keyword evidence="17" id="KW-0964">Secreted</keyword>
<feature type="disulfide bond" evidence="16">
    <location>
        <begin position="38"/>
        <end position="119"/>
    </location>
</feature>
<protein>
    <recommendedName>
        <fullName evidence="17">Peroxidase</fullName>
        <ecNumber evidence="17">1.11.1.7</ecNumber>
    </recommendedName>
</protein>
<organism evidence="20 21">
    <name type="scientific">Aegilops tauschii subsp. strangulata</name>
    <name type="common">Goatgrass</name>
    <dbReference type="NCBI Taxonomy" id="200361"/>
    <lineage>
        <taxon>Eukaryota</taxon>
        <taxon>Viridiplantae</taxon>
        <taxon>Streptophyta</taxon>
        <taxon>Embryophyta</taxon>
        <taxon>Tracheophyta</taxon>
        <taxon>Spermatophyta</taxon>
        <taxon>Magnoliopsida</taxon>
        <taxon>Liliopsida</taxon>
        <taxon>Poales</taxon>
        <taxon>Poaceae</taxon>
        <taxon>BOP clade</taxon>
        <taxon>Pooideae</taxon>
        <taxon>Triticodae</taxon>
        <taxon>Triticeae</taxon>
        <taxon>Triticinae</taxon>
        <taxon>Aegilops</taxon>
    </lineage>
</organism>
<accession>A0A453QN03</accession>
<feature type="compositionally biased region" description="Basic and acidic residues" evidence="18">
    <location>
        <begin position="281"/>
        <end position="325"/>
    </location>
</feature>
<keyword evidence="4 17" id="KW-0349">Heme</keyword>
<dbReference type="GO" id="GO:0006979">
    <property type="term" value="P:response to oxidative stress"/>
    <property type="evidence" value="ECO:0007669"/>
    <property type="project" value="UniProtKB-UniRule"/>
</dbReference>
<dbReference type="InterPro" id="IPR033905">
    <property type="entry name" value="Secretory_peroxidase"/>
</dbReference>
<proteinExistence type="inferred from homology"/>
<feature type="binding site" evidence="13">
    <location>
        <position position="167"/>
    </location>
    <ligand>
        <name>substrate</name>
    </ligand>
</feature>
<keyword evidence="5 14" id="KW-0479">Metal-binding</keyword>
<evidence type="ECO:0000256" key="3">
    <source>
        <dbReference type="ARBA" id="ARBA00022559"/>
    </source>
</evidence>
<feature type="binding site" evidence="14">
    <location>
        <position position="73"/>
    </location>
    <ligand>
        <name>Ca(2+)</name>
        <dbReference type="ChEBI" id="CHEBI:29108"/>
        <label>1</label>
    </ligand>
</feature>
<reference evidence="20" key="4">
    <citation type="submission" date="2019-03" db="UniProtKB">
        <authorList>
            <consortium name="EnsemblPlants"/>
        </authorList>
    </citation>
    <scope>IDENTIFICATION</scope>
</reference>
<dbReference type="GO" id="GO:0140825">
    <property type="term" value="F:lactoperoxidase activity"/>
    <property type="evidence" value="ECO:0007669"/>
    <property type="project" value="UniProtKB-EC"/>
</dbReference>
<feature type="signal peptide" evidence="17">
    <location>
        <begin position="1"/>
        <end position="27"/>
    </location>
</feature>
<evidence type="ECO:0000256" key="9">
    <source>
        <dbReference type="ARBA" id="ARBA00023157"/>
    </source>
</evidence>
<evidence type="ECO:0000256" key="16">
    <source>
        <dbReference type="PIRSR" id="PIRSR600823-5"/>
    </source>
</evidence>
<evidence type="ECO:0000256" key="4">
    <source>
        <dbReference type="ARBA" id="ARBA00022617"/>
    </source>
</evidence>
<evidence type="ECO:0000256" key="8">
    <source>
        <dbReference type="ARBA" id="ARBA00023004"/>
    </source>
</evidence>
<dbReference type="InterPro" id="IPR019794">
    <property type="entry name" value="Peroxidases_AS"/>
</dbReference>
<keyword evidence="3 17" id="KW-0575">Peroxidase</keyword>
<keyword evidence="9 16" id="KW-1015">Disulfide bond</keyword>
<keyword evidence="21" id="KW-1185">Reference proteome</keyword>
<dbReference type="Gene3D" id="1.10.520.10">
    <property type="match status" value="1"/>
</dbReference>
<keyword evidence="17" id="KW-0732">Signal</keyword>
<evidence type="ECO:0000256" key="17">
    <source>
        <dbReference type="RuleBase" id="RU362060"/>
    </source>
</evidence>
<dbReference type="EnsemblPlants" id="AET7Gv20236800.6">
    <property type="protein sequence ID" value="AET7Gv20236800.6"/>
    <property type="gene ID" value="AET7Gv20236800"/>
</dbReference>
<evidence type="ECO:0000256" key="12">
    <source>
        <dbReference type="PIRSR" id="PIRSR600823-1"/>
    </source>
</evidence>
<comment type="subcellular location">
    <subcellularLocation>
        <location evidence="17">Secreted</location>
    </subcellularLocation>
</comment>
<dbReference type="Pfam" id="PF00141">
    <property type="entry name" value="peroxidase"/>
    <property type="match status" value="1"/>
</dbReference>
<evidence type="ECO:0000313" key="20">
    <source>
        <dbReference type="EnsemblPlants" id="AET7Gv20236800.6"/>
    </source>
</evidence>
<dbReference type="PROSITE" id="PS00436">
    <property type="entry name" value="PEROXIDASE_2"/>
    <property type="match status" value="1"/>
</dbReference>
<sequence length="325" mass="34145">MAMQGRTGIALIAALCAVCLLPGLATAQLRVGFYQKSCPNAEALVRQAVAAAFTKDAGIAAGLIRLHFHDCFVRGCDASVLLATNPGGGRTERVAPPNNPSLRGFEVIDAAKAALERSCPRTVSCADILAFAARDSITLTGNVVYSVPAGRRDGSISREEDANNNLPPPTFTAQQLIDRFKNKTLTAEEMVLLSGAHTVGRSFCSSFVDRIWNGNTPIVRPSSGCRAEPVVRGAAAGAVPVEHVAGDGADRPGLAQRAGQQLLQAAAARHGALLLRQPAAGRREPERAGEPLRGERDPVEGALRDRHGEHGPHPGADRELRPGTA</sequence>
<evidence type="ECO:0000256" key="14">
    <source>
        <dbReference type="PIRSR" id="PIRSR600823-3"/>
    </source>
</evidence>
<reference evidence="21" key="1">
    <citation type="journal article" date="2014" name="Science">
        <title>Ancient hybridizations among the ancestral genomes of bread wheat.</title>
        <authorList>
            <consortium name="International Wheat Genome Sequencing Consortium,"/>
            <person name="Marcussen T."/>
            <person name="Sandve S.R."/>
            <person name="Heier L."/>
            <person name="Spannagl M."/>
            <person name="Pfeifer M."/>
            <person name="Jakobsen K.S."/>
            <person name="Wulff B.B."/>
            <person name="Steuernagel B."/>
            <person name="Mayer K.F."/>
            <person name="Olsen O.A."/>
        </authorList>
    </citation>
    <scope>NUCLEOTIDE SEQUENCE [LARGE SCALE GENOMIC DNA]</scope>
    <source>
        <strain evidence="21">cv. AL8/78</strain>
    </source>
</reference>
<comment type="similarity">
    <text evidence="17">Belongs to the peroxidase family. Classical plant (class III) peroxidase subfamily.</text>
</comment>
<comment type="function">
    <text evidence="17">Removal of H(2)O(2), oxidation of toxic reductants, biosynthesis and degradation of lignin, suberization, auxin catabolism, response to environmental stresses such as wounding, pathogen attack and oxidative stress.</text>
</comment>
<comment type="similarity">
    <text evidence="2">Belongs to the peroxidase family. Ascorbate peroxidase subfamily.</text>
</comment>
<dbReference type="SUPFAM" id="SSF48113">
    <property type="entry name" value="Heme-dependent peroxidases"/>
    <property type="match status" value="1"/>
</dbReference>
<evidence type="ECO:0000256" key="18">
    <source>
        <dbReference type="SAM" id="MobiDB-lite"/>
    </source>
</evidence>
<keyword evidence="10" id="KW-0873">Pyrrolidone carboxylic acid</keyword>
<feature type="site" description="Transition state stabilizer" evidence="15">
    <location>
        <position position="65"/>
    </location>
</feature>
<evidence type="ECO:0000259" key="19">
    <source>
        <dbReference type="PROSITE" id="PS50873"/>
    </source>
</evidence>
<dbReference type="FunFam" id="1.10.520.10:FF:000001">
    <property type="entry name" value="Peroxidase"/>
    <property type="match status" value="1"/>
</dbReference>
<dbReference type="PRINTS" id="PR00461">
    <property type="entry name" value="PLPEROXIDASE"/>
</dbReference>
<evidence type="ECO:0000256" key="5">
    <source>
        <dbReference type="ARBA" id="ARBA00022723"/>
    </source>
</evidence>
<feature type="disulfide bond" evidence="16">
    <location>
        <begin position="71"/>
        <end position="76"/>
    </location>
</feature>
<dbReference type="GO" id="GO:0042744">
    <property type="term" value="P:hydrogen peroxide catabolic process"/>
    <property type="evidence" value="ECO:0007669"/>
    <property type="project" value="UniProtKB-KW"/>
</dbReference>
<dbReference type="CDD" id="cd00693">
    <property type="entry name" value="secretory_peroxidase"/>
    <property type="match status" value="1"/>
</dbReference>
<dbReference type="PROSITE" id="PS50873">
    <property type="entry name" value="PEROXIDASE_4"/>
    <property type="match status" value="1"/>
</dbReference>
<reference evidence="20" key="5">
    <citation type="journal article" date="2021" name="G3 (Bethesda)">
        <title>Aegilops tauschii genome assembly Aet v5.0 features greater sequence contiguity and improved annotation.</title>
        <authorList>
            <person name="Wang L."/>
            <person name="Zhu T."/>
            <person name="Rodriguez J.C."/>
            <person name="Deal K.R."/>
            <person name="Dubcovsky J."/>
            <person name="McGuire P.E."/>
            <person name="Lux T."/>
            <person name="Spannagl M."/>
            <person name="Mayer K.F.X."/>
            <person name="Baldrich P."/>
            <person name="Meyers B.C."/>
            <person name="Huo N."/>
            <person name="Gu Y.Q."/>
            <person name="Zhou H."/>
            <person name="Devos K.M."/>
            <person name="Bennetzen J.L."/>
            <person name="Unver T."/>
            <person name="Budak H."/>
            <person name="Gulick P.J."/>
            <person name="Galiba G."/>
            <person name="Kalapos B."/>
            <person name="Nelson D.R."/>
            <person name="Li P."/>
            <person name="You F.M."/>
            <person name="Luo M.C."/>
            <person name="Dvorak J."/>
        </authorList>
    </citation>
    <scope>NUCLEOTIDE SEQUENCE [LARGE SCALE GENOMIC DNA]</scope>
    <source>
        <strain evidence="20">cv. AL8/78</strain>
    </source>
</reference>
<comment type="catalytic activity">
    <reaction evidence="1 17">
        <text>2 a phenolic donor + H2O2 = 2 a phenolic radical donor + 2 H2O</text>
        <dbReference type="Rhea" id="RHEA:56136"/>
        <dbReference type="ChEBI" id="CHEBI:15377"/>
        <dbReference type="ChEBI" id="CHEBI:16240"/>
        <dbReference type="ChEBI" id="CHEBI:139520"/>
        <dbReference type="ChEBI" id="CHEBI:139521"/>
        <dbReference type="EC" id="1.11.1.7"/>
    </reaction>
</comment>
<dbReference type="GO" id="GO:0020037">
    <property type="term" value="F:heme binding"/>
    <property type="evidence" value="ECO:0007669"/>
    <property type="project" value="UniProtKB-UniRule"/>
</dbReference>
<feature type="binding site" evidence="14">
    <location>
        <position position="77"/>
    </location>
    <ligand>
        <name>Ca(2+)</name>
        <dbReference type="ChEBI" id="CHEBI:29108"/>
        <label>1</label>
    </ligand>
</feature>
<reference evidence="21" key="2">
    <citation type="journal article" date="2017" name="Nat. Plants">
        <title>The Aegilops tauschii genome reveals multiple impacts of transposons.</title>
        <authorList>
            <person name="Zhao G."/>
            <person name="Zou C."/>
            <person name="Li K."/>
            <person name="Wang K."/>
            <person name="Li T."/>
            <person name="Gao L."/>
            <person name="Zhang X."/>
            <person name="Wang H."/>
            <person name="Yang Z."/>
            <person name="Liu X."/>
            <person name="Jiang W."/>
            <person name="Mao L."/>
            <person name="Kong X."/>
            <person name="Jiao Y."/>
            <person name="Jia J."/>
        </authorList>
    </citation>
    <scope>NUCLEOTIDE SEQUENCE [LARGE SCALE GENOMIC DNA]</scope>
    <source>
        <strain evidence="21">cv. AL8/78</strain>
    </source>
</reference>
<comment type="cofactor">
    <cofactor evidence="14 17">
        <name>Ca(2+)</name>
        <dbReference type="ChEBI" id="CHEBI:29108"/>
    </cofactor>
    <text evidence="14 17">Binds 2 calcium ions per subunit.</text>
</comment>
<dbReference type="Gramene" id="AET7Gv20236800.6">
    <property type="protein sequence ID" value="AET7Gv20236800.6"/>
    <property type="gene ID" value="AET7Gv20236800"/>
</dbReference>
<dbReference type="PRINTS" id="PR00458">
    <property type="entry name" value="PEROXIDASE"/>
</dbReference>
<evidence type="ECO:0000256" key="6">
    <source>
        <dbReference type="ARBA" id="ARBA00022837"/>
    </source>
</evidence>
<evidence type="ECO:0000313" key="21">
    <source>
        <dbReference type="Proteomes" id="UP000015105"/>
    </source>
</evidence>
<keyword evidence="7 17" id="KW-0560">Oxidoreductase</keyword>